<reference evidence="1" key="1">
    <citation type="submission" date="2019-08" db="EMBL/GenBank/DDBJ databases">
        <authorList>
            <person name="Kucharzyk K."/>
            <person name="Murdoch R.W."/>
            <person name="Higgins S."/>
            <person name="Loffler F."/>
        </authorList>
    </citation>
    <scope>NUCLEOTIDE SEQUENCE</scope>
</reference>
<gene>
    <name evidence="1" type="ORF">SDC9_159979</name>
</gene>
<dbReference type="AlphaFoldDB" id="A0A645FFD0"/>
<dbReference type="EMBL" id="VSSQ01059052">
    <property type="protein sequence ID" value="MPN12660.1"/>
    <property type="molecule type" value="Genomic_DNA"/>
</dbReference>
<proteinExistence type="predicted"/>
<accession>A0A645FFD0</accession>
<name>A0A645FFD0_9ZZZZ</name>
<protein>
    <submittedName>
        <fullName evidence="1">Uncharacterized protein</fullName>
    </submittedName>
</protein>
<comment type="caution">
    <text evidence="1">The sequence shown here is derived from an EMBL/GenBank/DDBJ whole genome shotgun (WGS) entry which is preliminary data.</text>
</comment>
<sequence>MRSSIFIKLEVSKVVIREIEKQDLNNLLLLYTQLHNDPIPENSYVLKTLWRKY</sequence>
<evidence type="ECO:0000313" key="1">
    <source>
        <dbReference type="EMBL" id="MPN12660.1"/>
    </source>
</evidence>
<organism evidence="1">
    <name type="scientific">bioreactor metagenome</name>
    <dbReference type="NCBI Taxonomy" id="1076179"/>
    <lineage>
        <taxon>unclassified sequences</taxon>
        <taxon>metagenomes</taxon>
        <taxon>ecological metagenomes</taxon>
    </lineage>
</organism>